<evidence type="ECO:0000256" key="1">
    <source>
        <dbReference type="ARBA" id="ARBA00004714"/>
    </source>
</evidence>
<dbReference type="STRING" id="1293054.HSACCH_00878"/>
<evidence type="ECO:0000313" key="8">
    <source>
        <dbReference type="Proteomes" id="UP000012063"/>
    </source>
</evidence>
<dbReference type="Gene3D" id="3.20.20.70">
    <property type="entry name" value="Aldolase class I"/>
    <property type="match status" value="1"/>
</dbReference>
<evidence type="ECO:0000313" key="7">
    <source>
        <dbReference type="EMBL" id="CCU78739.1"/>
    </source>
</evidence>
<reference evidence="8" key="1">
    <citation type="journal article" date="2013" name="Genome Announc.">
        <title>Genome Sequence of Halanaerobium saccharolyticum subsp. saccharolyticum Strain DSM 6643T, a Halophilic Hydrogen-Producing Bacterium.</title>
        <authorList>
            <person name="Kivisto A."/>
            <person name="Larjo A."/>
            <person name="Ciranna A."/>
            <person name="Santala V."/>
            <person name="Roos C."/>
            <person name="Karp M."/>
        </authorList>
    </citation>
    <scope>NUCLEOTIDE SEQUENCE [LARGE SCALE GENOMIC DNA]</scope>
    <source>
        <strain evidence="8">DSM 6643</strain>
    </source>
</reference>
<dbReference type="GO" id="GO:0006096">
    <property type="term" value="P:glycolytic process"/>
    <property type="evidence" value="ECO:0007669"/>
    <property type="project" value="UniProtKB-UniPathway"/>
</dbReference>
<comment type="caution">
    <text evidence="7">The sequence shown here is derived from an EMBL/GenBank/DDBJ whole genome shotgun (WGS) entry which is preliminary data.</text>
</comment>
<keyword evidence="5 7" id="KW-0456">Lyase</keyword>
<dbReference type="EC" id="4.1.2.13" evidence="3"/>
<protein>
    <recommendedName>
        <fullName evidence="3">fructose-bisphosphate aldolase</fullName>
        <ecNumber evidence="3">4.1.2.13</ecNumber>
    </recommendedName>
    <alternativeName>
        <fullName evidence="6">Fructose-bisphosphate aldolase class I</fullName>
    </alternativeName>
</protein>
<dbReference type="PANTHER" id="PTHR11627">
    <property type="entry name" value="FRUCTOSE-BISPHOSPHATE ALDOLASE"/>
    <property type="match status" value="1"/>
</dbReference>
<evidence type="ECO:0000256" key="2">
    <source>
        <dbReference type="ARBA" id="ARBA00010387"/>
    </source>
</evidence>
<keyword evidence="4" id="KW-0324">Glycolysis</keyword>
<comment type="pathway">
    <text evidence="1">Carbohydrate degradation; glycolysis; D-glyceraldehyde 3-phosphate and glycerone phosphate from D-glucose: step 4/4.</text>
</comment>
<dbReference type="EMBL" id="CAUI01000005">
    <property type="protein sequence ID" value="CCU78739.1"/>
    <property type="molecule type" value="Genomic_DNA"/>
</dbReference>
<name>M5E008_9FIRM</name>
<dbReference type="SUPFAM" id="SSF51569">
    <property type="entry name" value="Aldolase"/>
    <property type="match status" value="1"/>
</dbReference>
<sequence>MNKKQIDLMENGEGFIAALDQSGGSTPGALADYGIAEAEYETEAEMFKLIHEMRTRVITSPAFSSDQILAAILFKQTMNNKMEGKYTADYLWEEKGILPILKVDQGTENKENGVQLMKPMTKLEQLLEEAKKHNIFGTKMRSIIHSANPKGIKDIAAQQFEYGKKIYDAGFIPILEPEVNIKSEDKFESEKILKEEILKLLQELDDEKYIFKLSIPSQADFYQDIIEHPNVVRVVALSGGYSQEAAVNKLSENHNMIASFSRALLQDLDVDQSKEEFNNTLKDAVIKIYNASIT</sequence>
<dbReference type="Proteomes" id="UP000012063">
    <property type="component" value="Unassembled WGS sequence"/>
</dbReference>
<organism evidence="7 8">
    <name type="scientific">Halanaerobium saccharolyticum subsp. saccharolyticum DSM 6643</name>
    <dbReference type="NCBI Taxonomy" id="1293054"/>
    <lineage>
        <taxon>Bacteria</taxon>
        <taxon>Bacillati</taxon>
        <taxon>Bacillota</taxon>
        <taxon>Clostridia</taxon>
        <taxon>Halanaerobiales</taxon>
        <taxon>Halanaerobiaceae</taxon>
        <taxon>Halanaerobium</taxon>
    </lineage>
</organism>
<evidence type="ECO:0000256" key="6">
    <source>
        <dbReference type="ARBA" id="ARBA00029799"/>
    </source>
</evidence>
<dbReference type="InterPro" id="IPR000741">
    <property type="entry name" value="FBA_I"/>
</dbReference>
<evidence type="ECO:0000256" key="4">
    <source>
        <dbReference type="ARBA" id="ARBA00023152"/>
    </source>
</evidence>
<comment type="similarity">
    <text evidence="2">Belongs to the class I fructose-bisphosphate aldolase family.</text>
</comment>
<evidence type="ECO:0000256" key="3">
    <source>
        <dbReference type="ARBA" id="ARBA00013068"/>
    </source>
</evidence>
<dbReference type="AlphaFoldDB" id="M5E008"/>
<dbReference type="Pfam" id="PF00274">
    <property type="entry name" value="Glycolytic"/>
    <property type="match status" value="1"/>
</dbReference>
<dbReference type="GO" id="GO:0004332">
    <property type="term" value="F:fructose-bisphosphate aldolase activity"/>
    <property type="evidence" value="ECO:0007669"/>
    <property type="project" value="UniProtKB-EC"/>
</dbReference>
<dbReference type="OrthoDB" id="9813469at2"/>
<gene>
    <name evidence="7" type="ORF">HSACCH_00878</name>
</gene>
<dbReference type="eggNOG" id="COG3588">
    <property type="taxonomic scope" value="Bacteria"/>
</dbReference>
<evidence type="ECO:0000256" key="5">
    <source>
        <dbReference type="ARBA" id="ARBA00023239"/>
    </source>
</evidence>
<proteinExistence type="inferred from homology"/>
<dbReference type="InterPro" id="IPR013785">
    <property type="entry name" value="Aldolase_TIM"/>
</dbReference>
<dbReference type="RefSeq" id="WP_005488143.1">
    <property type="nucleotide sequence ID" value="NZ_CAUI01000005.1"/>
</dbReference>
<dbReference type="UniPathway" id="UPA00109">
    <property type="reaction ID" value="UER00183"/>
</dbReference>
<dbReference type="InParanoid" id="M5E008"/>
<dbReference type="NCBIfam" id="NF003784">
    <property type="entry name" value="PRK05377.1"/>
    <property type="match status" value="1"/>
</dbReference>
<keyword evidence="8" id="KW-1185">Reference proteome</keyword>
<accession>M5E008</accession>